<evidence type="ECO:0000313" key="1">
    <source>
        <dbReference type="EMBL" id="CAG8520596.1"/>
    </source>
</evidence>
<dbReference type="Proteomes" id="UP000789759">
    <property type="component" value="Unassembled WGS sequence"/>
</dbReference>
<comment type="caution">
    <text evidence="1">The sequence shown here is derived from an EMBL/GenBank/DDBJ whole genome shotgun (WGS) entry which is preliminary data.</text>
</comment>
<reference evidence="1" key="1">
    <citation type="submission" date="2021-06" db="EMBL/GenBank/DDBJ databases">
        <authorList>
            <person name="Kallberg Y."/>
            <person name="Tangrot J."/>
            <person name="Rosling A."/>
        </authorList>
    </citation>
    <scope>NUCLEOTIDE SEQUENCE</scope>
    <source>
        <strain evidence="1">FL966</strain>
    </source>
</reference>
<dbReference type="AlphaFoldDB" id="A0A9N9A7K9"/>
<evidence type="ECO:0000313" key="2">
    <source>
        <dbReference type="Proteomes" id="UP000789759"/>
    </source>
</evidence>
<gene>
    <name evidence="1" type="ORF">CPELLU_LOCUS3366</name>
</gene>
<protein>
    <submittedName>
        <fullName evidence="1">22123_t:CDS:1</fullName>
    </submittedName>
</protein>
<keyword evidence="2" id="KW-1185">Reference proteome</keyword>
<sequence length="125" mass="14331">MDPYCNGCKTFKSCHEFMGYDARGAPKQFKTCDKCHPRLNKKPKRPLESDDDVQLHNEYEVIDIEFLSEAVTTLLESTSQELHLNCKVNIANKNLAEDLSNIANSIVDLIEDADKYSWNYQQISV</sequence>
<organism evidence="1 2">
    <name type="scientific">Cetraspora pellucida</name>
    <dbReference type="NCBI Taxonomy" id="1433469"/>
    <lineage>
        <taxon>Eukaryota</taxon>
        <taxon>Fungi</taxon>
        <taxon>Fungi incertae sedis</taxon>
        <taxon>Mucoromycota</taxon>
        <taxon>Glomeromycotina</taxon>
        <taxon>Glomeromycetes</taxon>
        <taxon>Diversisporales</taxon>
        <taxon>Gigasporaceae</taxon>
        <taxon>Cetraspora</taxon>
    </lineage>
</organism>
<accession>A0A9N9A7K9</accession>
<dbReference type="OrthoDB" id="2441984at2759"/>
<name>A0A9N9A7K9_9GLOM</name>
<dbReference type="EMBL" id="CAJVQA010001624">
    <property type="protein sequence ID" value="CAG8520596.1"/>
    <property type="molecule type" value="Genomic_DNA"/>
</dbReference>
<proteinExistence type="predicted"/>